<dbReference type="PATRIC" id="fig|1227456.3.peg.3765"/>
<name>M0MX85_9EURY</name>
<comment type="caution">
    <text evidence="1">The sequence shown here is derived from an EMBL/GenBank/DDBJ whole genome shotgun (WGS) entry which is preliminary data.</text>
</comment>
<dbReference type="EMBL" id="AOME01000080">
    <property type="protein sequence ID" value="EMA49015.1"/>
    <property type="molecule type" value="Genomic_DNA"/>
</dbReference>
<evidence type="ECO:0000313" key="1">
    <source>
        <dbReference type="EMBL" id="EMA49015.1"/>
    </source>
</evidence>
<reference evidence="1 2" key="1">
    <citation type="journal article" date="2014" name="PLoS Genet.">
        <title>Phylogenetically driven sequencing of extremely halophilic archaea reveals strategies for static and dynamic osmo-response.</title>
        <authorList>
            <person name="Becker E.A."/>
            <person name="Seitzer P.M."/>
            <person name="Tritt A."/>
            <person name="Larsen D."/>
            <person name="Krusor M."/>
            <person name="Yao A.I."/>
            <person name="Wu D."/>
            <person name="Madern D."/>
            <person name="Eisen J.A."/>
            <person name="Darling A.E."/>
            <person name="Facciotti M.T."/>
        </authorList>
    </citation>
    <scope>NUCLEOTIDE SEQUENCE [LARGE SCALE GENOMIC DNA]</scope>
    <source>
        <strain evidence="1 2">DSM 8989</strain>
    </source>
</reference>
<proteinExistence type="predicted"/>
<organism evidence="1 2">
    <name type="scientific">Halococcus salifodinae DSM 8989</name>
    <dbReference type="NCBI Taxonomy" id="1227456"/>
    <lineage>
        <taxon>Archaea</taxon>
        <taxon>Methanobacteriati</taxon>
        <taxon>Methanobacteriota</taxon>
        <taxon>Stenosarchaea group</taxon>
        <taxon>Halobacteria</taxon>
        <taxon>Halobacteriales</taxon>
        <taxon>Halococcaceae</taxon>
        <taxon>Halococcus</taxon>
    </lineage>
</organism>
<dbReference type="STRING" id="1227456.C450_18514"/>
<dbReference type="Proteomes" id="UP000011625">
    <property type="component" value="Unassembled WGS sequence"/>
</dbReference>
<dbReference type="AlphaFoldDB" id="M0MX85"/>
<protein>
    <submittedName>
        <fullName evidence="1">Thiolase</fullName>
    </submittedName>
</protein>
<accession>M0MX85</accession>
<keyword evidence="2" id="KW-1185">Reference proteome</keyword>
<sequence length="96" mass="10409">MERYGTVDQRSHRLGATASWSRYARCLPRRCGPVAVRLLSRQKLPFAVATADDRALDSVDGELDPNRIDEAFLGTLGVGGRQIGLSAPAVTDRGLL</sequence>
<evidence type="ECO:0000313" key="2">
    <source>
        <dbReference type="Proteomes" id="UP000011625"/>
    </source>
</evidence>
<gene>
    <name evidence="1" type="ORF">C450_18514</name>
</gene>